<evidence type="ECO:0000256" key="1">
    <source>
        <dbReference type="ARBA" id="ARBA00004418"/>
    </source>
</evidence>
<dbReference type="InterPro" id="IPR001638">
    <property type="entry name" value="Solute-binding_3/MltF_N"/>
</dbReference>
<dbReference type="PROSITE" id="PS51257">
    <property type="entry name" value="PROKAR_LIPOPROTEIN"/>
    <property type="match status" value="1"/>
</dbReference>
<feature type="signal peptide" evidence="4">
    <location>
        <begin position="1"/>
        <end position="23"/>
    </location>
</feature>
<evidence type="ECO:0000313" key="6">
    <source>
        <dbReference type="EMBL" id="SDQ39748.1"/>
    </source>
</evidence>
<dbReference type="Pfam" id="PF09084">
    <property type="entry name" value="NMT1"/>
    <property type="match status" value="1"/>
</dbReference>
<gene>
    <name evidence="6" type="ORF">SAMN04489742_0953</name>
</gene>
<dbReference type="GO" id="GO:0042597">
    <property type="term" value="C:periplasmic space"/>
    <property type="evidence" value="ECO:0007669"/>
    <property type="project" value="UniProtKB-SubCell"/>
</dbReference>
<evidence type="ECO:0000256" key="4">
    <source>
        <dbReference type="SAM" id="SignalP"/>
    </source>
</evidence>
<sequence>MQARIILALLGAMALLLSGCGVGQGSAKEIGAGEPIKVGVIPVADFAPVYIALEEGYFAEAGLNVQTQVMQNAAAIAPSVINGQLQFGTSATTPFIAAAQKGLPVQAVANAADVAKDPDKDVSALLVGEDSTVQRPADLEGKTVAVNALSSILHIAAAQSIEADGGDPSKVTFVAMPLPDMMTALKQGRIDAASVVEPFATIGAANGARAIAHPYTDAMLSGGTFALFFTATPFVEKNPELVEKFVAALEKGSRTAAEHPEKVQEVLIKYGKLKPEIAASMLQPGYGVGVSAEALDTAAGVMHELGFLAETIKGADVIRP</sequence>
<dbReference type="KEGG" id="acry:AC20117_12560"/>
<dbReference type="InterPro" id="IPR015168">
    <property type="entry name" value="SsuA/THI5"/>
</dbReference>
<organism evidence="6 7">
    <name type="scientific">Crystallibacter crystallopoietes</name>
    <dbReference type="NCBI Taxonomy" id="37928"/>
    <lineage>
        <taxon>Bacteria</taxon>
        <taxon>Bacillati</taxon>
        <taxon>Actinomycetota</taxon>
        <taxon>Actinomycetes</taxon>
        <taxon>Micrococcales</taxon>
        <taxon>Micrococcaceae</taxon>
        <taxon>Crystallibacter</taxon>
    </lineage>
</organism>
<dbReference type="Gene3D" id="3.40.190.10">
    <property type="entry name" value="Periplasmic binding protein-like II"/>
    <property type="match status" value="2"/>
</dbReference>
<evidence type="ECO:0000313" key="7">
    <source>
        <dbReference type="Proteomes" id="UP000181917"/>
    </source>
</evidence>
<evidence type="ECO:0000256" key="3">
    <source>
        <dbReference type="ARBA" id="ARBA00022729"/>
    </source>
</evidence>
<dbReference type="RefSeq" id="WP_074699452.1">
    <property type="nucleotide sequence ID" value="NZ_CP018863.1"/>
</dbReference>
<evidence type="ECO:0000259" key="5">
    <source>
        <dbReference type="SMART" id="SM00062"/>
    </source>
</evidence>
<protein>
    <submittedName>
        <fullName evidence="6">NitT/TauT family transport system substrate-binding protein</fullName>
    </submittedName>
</protein>
<dbReference type="SMART" id="SM00062">
    <property type="entry name" value="PBPb"/>
    <property type="match status" value="1"/>
</dbReference>
<accession>A0A1H1AJ85</accession>
<feature type="domain" description="Solute-binding protein family 3/N-terminal" evidence="5">
    <location>
        <begin position="35"/>
        <end position="274"/>
    </location>
</feature>
<proteinExistence type="inferred from homology"/>
<dbReference type="STRING" id="37928.SAMN04489742_0953"/>
<dbReference type="Proteomes" id="UP000181917">
    <property type="component" value="Unassembled WGS sequence"/>
</dbReference>
<dbReference type="AlphaFoldDB" id="A0A1H1AJ85"/>
<dbReference type="PANTHER" id="PTHR30024">
    <property type="entry name" value="ALIPHATIC SULFONATES-BINDING PROTEIN-RELATED"/>
    <property type="match status" value="1"/>
</dbReference>
<dbReference type="EMBL" id="FNKH01000002">
    <property type="protein sequence ID" value="SDQ39748.1"/>
    <property type="molecule type" value="Genomic_DNA"/>
</dbReference>
<feature type="chain" id="PRO_5039047091" evidence="4">
    <location>
        <begin position="24"/>
        <end position="320"/>
    </location>
</feature>
<dbReference type="PANTHER" id="PTHR30024:SF47">
    <property type="entry name" value="TAURINE-BINDING PERIPLASMIC PROTEIN"/>
    <property type="match status" value="1"/>
</dbReference>
<comment type="similarity">
    <text evidence="2">Belongs to the bacterial solute-binding protein SsuA/TauA family.</text>
</comment>
<keyword evidence="7" id="KW-1185">Reference proteome</keyword>
<comment type="subcellular location">
    <subcellularLocation>
        <location evidence="1">Periplasm</location>
    </subcellularLocation>
</comment>
<dbReference type="SUPFAM" id="SSF53850">
    <property type="entry name" value="Periplasmic binding protein-like II"/>
    <property type="match status" value="1"/>
</dbReference>
<name>A0A1H1AJ85_9MICC</name>
<reference evidence="6 7" key="1">
    <citation type="submission" date="2016-10" db="EMBL/GenBank/DDBJ databases">
        <authorList>
            <person name="de Groot N.N."/>
        </authorList>
    </citation>
    <scope>NUCLEOTIDE SEQUENCE [LARGE SCALE GENOMIC DNA]</scope>
    <source>
        <strain evidence="6 7">DSM 20117</strain>
    </source>
</reference>
<keyword evidence="3 4" id="KW-0732">Signal</keyword>
<evidence type="ECO:0000256" key="2">
    <source>
        <dbReference type="ARBA" id="ARBA00010742"/>
    </source>
</evidence>